<dbReference type="PROSITE" id="PS51786">
    <property type="entry name" value="LON_PROTEOLYTIC"/>
    <property type="match status" value="1"/>
</dbReference>
<evidence type="ECO:0000256" key="11">
    <source>
        <dbReference type="ARBA" id="ARBA00071934"/>
    </source>
</evidence>
<dbReference type="GO" id="GO:0004252">
    <property type="term" value="F:serine-type endopeptidase activity"/>
    <property type="evidence" value="ECO:0007669"/>
    <property type="project" value="UniProtKB-UniRule"/>
</dbReference>
<dbReference type="InterPro" id="IPR003593">
    <property type="entry name" value="AAA+_ATPase"/>
</dbReference>
<evidence type="ECO:0000256" key="6">
    <source>
        <dbReference type="ARBA" id="ARBA00023016"/>
    </source>
</evidence>
<keyword evidence="4 12" id="KW-0720">Serine protease</keyword>
<keyword evidence="5 12" id="KW-0067">ATP-binding</keyword>
<dbReference type="Gene3D" id="3.30.230.10">
    <property type="match status" value="1"/>
</dbReference>
<dbReference type="SUPFAM" id="SSF52540">
    <property type="entry name" value="P-loop containing nucleoside triphosphate hydrolases"/>
    <property type="match status" value="1"/>
</dbReference>
<evidence type="ECO:0000256" key="1">
    <source>
        <dbReference type="ARBA" id="ARBA00022670"/>
    </source>
</evidence>
<dbReference type="Gene3D" id="1.10.8.60">
    <property type="match status" value="1"/>
</dbReference>
<feature type="domain" description="Lon proteolytic" evidence="16">
    <location>
        <begin position="710"/>
        <end position="891"/>
    </location>
</feature>
<dbReference type="KEGG" id="mcit:NCTC10181_00214"/>
<keyword evidence="3 12" id="KW-0378">Hydrolase</keyword>
<dbReference type="PIRSF" id="PIRSF001174">
    <property type="entry name" value="Lon_proteas"/>
    <property type="match status" value="1"/>
</dbReference>
<dbReference type="GO" id="GO:0016887">
    <property type="term" value="F:ATP hydrolysis activity"/>
    <property type="evidence" value="ECO:0007669"/>
    <property type="project" value="InterPro"/>
</dbReference>
<dbReference type="NCBIfam" id="TIGR00763">
    <property type="entry name" value="lon"/>
    <property type="match status" value="1"/>
</dbReference>
<dbReference type="GO" id="GO:0006508">
    <property type="term" value="P:proteolysis"/>
    <property type="evidence" value="ECO:0007669"/>
    <property type="project" value="UniProtKB-KW"/>
</dbReference>
<feature type="active site" evidence="13 15">
    <location>
        <position position="797"/>
    </location>
</feature>
<comment type="subunit">
    <text evidence="7 12">Homohexamer. Organized in a ring with a central cavity.</text>
</comment>
<accession>A0A449B198</accession>
<keyword evidence="2 12" id="KW-0547">Nucleotide-binding</keyword>
<protein>
    <recommendedName>
        <fullName evidence="11 12">Lon protease</fullName>
        <ecNumber evidence="10 12">3.4.21.53</ecNumber>
    </recommendedName>
</protein>
<feature type="active site" evidence="13 15">
    <location>
        <position position="840"/>
    </location>
</feature>
<dbReference type="GO" id="GO:0005737">
    <property type="term" value="C:cytoplasm"/>
    <property type="evidence" value="ECO:0007669"/>
    <property type="project" value="UniProtKB-SubCell"/>
</dbReference>
<evidence type="ECO:0000256" key="5">
    <source>
        <dbReference type="ARBA" id="ARBA00022840"/>
    </source>
</evidence>
<dbReference type="InterPro" id="IPR003959">
    <property type="entry name" value="ATPase_AAA_core"/>
</dbReference>
<comment type="function">
    <text evidence="9">ATP-dependent serine protease that mediates the selective degradation of mutant and abnormal proteins as well as certain short-lived regulatory proteins. Required for cellular homeostasis and for survival from DNA damage and developmental changes induced by stress. Degrades polypeptides processively to yield small peptide fragments that are 5 to 10 amino acids long. Binds to DNA in a double-stranded, site-specific manner.</text>
</comment>
<keyword evidence="1 12" id="KW-0645">Protease</keyword>
<keyword evidence="18" id="KW-1185">Reference proteome</keyword>
<dbReference type="FunFam" id="3.40.50.300:FF:000021">
    <property type="entry name" value="Lon protease homolog"/>
    <property type="match status" value="1"/>
</dbReference>
<dbReference type="Pfam" id="PF05362">
    <property type="entry name" value="Lon_C"/>
    <property type="match status" value="1"/>
</dbReference>
<comment type="catalytic activity">
    <reaction evidence="8 12 15">
        <text>Hydrolysis of proteins in presence of ATP.</text>
        <dbReference type="EC" id="3.4.21.53"/>
    </reaction>
</comment>
<dbReference type="SUPFAM" id="SSF54211">
    <property type="entry name" value="Ribosomal protein S5 domain 2-like"/>
    <property type="match status" value="1"/>
</dbReference>
<dbReference type="EC" id="3.4.21.53" evidence="10 12"/>
<evidence type="ECO:0000259" key="16">
    <source>
        <dbReference type="PROSITE" id="PS51786"/>
    </source>
</evidence>
<feature type="binding site" evidence="14">
    <location>
        <begin position="472"/>
        <end position="479"/>
    </location>
    <ligand>
        <name>ATP</name>
        <dbReference type="ChEBI" id="CHEBI:30616"/>
    </ligand>
</feature>
<dbReference type="SMART" id="SM00382">
    <property type="entry name" value="AAA"/>
    <property type="match status" value="1"/>
</dbReference>
<dbReference type="GO" id="GO:0004176">
    <property type="term" value="F:ATP-dependent peptidase activity"/>
    <property type="evidence" value="ECO:0007669"/>
    <property type="project" value="UniProtKB-UniRule"/>
</dbReference>
<dbReference type="RefSeq" id="WP_223211611.1">
    <property type="nucleotide sequence ID" value="NZ_LR215036.1"/>
</dbReference>
<dbReference type="InterPro" id="IPR014721">
    <property type="entry name" value="Ribsml_uS5_D2-typ_fold_subgr"/>
</dbReference>
<dbReference type="InterPro" id="IPR027065">
    <property type="entry name" value="Lon_Prtase"/>
</dbReference>
<dbReference type="EMBL" id="LR215036">
    <property type="protein sequence ID" value="VEU74377.1"/>
    <property type="molecule type" value="Genomic_DNA"/>
</dbReference>
<evidence type="ECO:0000313" key="18">
    <source>
        <dbReference type="Proteomes" id="UP000290985"/>
    </source>
</evidence>
<evidence type="ECO:0000256" key="10">
    <source>
        <dbReference type="ARBA" id="ARBA00066743"/>
    </source>
</evidence>
<comment type="similarity">
    <text evidence="12 15">Belongs to the peptidase S16 family.</text>
</comment>
<dbReference type="CDD" id="cd19500">
    <property type="entry name" value="RecA-like_Lon"/>
    <property type="match status" value="1"/>
</dbReference>
<evidence type="ECO:0000256" key="2">
    <source>
        <dbReference type="ARBA" id="ARBA00022741"/>
    </source>
</evidence>
<dbReference type="InterPro" id="IPR020568">
    <property type="entry name" value="Ribosomal_Su5_D2-typ_SF"/>
</dbReference>
<dbReference type="Pfam" id="PF00004">
    <property type="entry name" value="AAA"/>
    <property type="match status" value="1"/>
</dbReference>
<evidence type="ECO:0000256" key="12">
    <source>
        <dbReference type="PIRNR" id="PIRNR001174"/>
    </source>
</evidence>
<evidence type="ECO:0000256" key="14">
    <source>
        <dbReference type="PIRSR" id="PIRSR001174-2"/>
    </source>
</evidence>
<dbReference type="InterPro" id="IPR004815">
    <property type="entry name" value="Lon_bac/euk-typ"/>
</dbReference>
<name>A0A449B198_9BACT</name>
<evidence type="ECO:0000256" key="4">
    <source>
        <dbReference type="ARBA" id="ARBA00022825"/>
    </source>
</evidence>
<sequence length="905" mass="103842">MQINQSNKLIKAHYITTDMDNVAFPGAIHQIAIDINKEPANSARLELFKKLYLVTHSNAVNEFTENLVIVYRAGRFESYPEANETMEEFKISLDLDTDLNLYATGLYVKVLEILENNNQYIITYKALSQFEIEEIKSEVQLIKKDQETTNKVIEKNQVLGEADFELAIFSDLKDHHSELQKTNFRTTFNDFIDKAPSGKAEFTNTIFQRIPSERNNPSTIKSILKLYNSHPFHKASDEAGVDFENEFTIFSFLEKIVAPNILKYKFLYEFHWDSFLEFSKTVQKNILFLATIEHKINRKIATKLNEQQDEYMLRERYKTLKDMVAKEEELDEYQETIKNQKMSKRYPLWIQKSIEKETNRISEMMITSPEVNITKTYIDLMKKLPWRLTQKEKLDIGKVQETLDKYHYGLKEVKDRIIEHIAVLMKAKRVSDVNNKKRISVDKNTEIDLSLFKENENELKSFNNVPILTLIGPPGTGKTSLSKAIAEALGRKMVKVSLGGVRDESEIRGHRKTYVGAMPGKIIKAIQKAKVSNPIILLDEIDKMSSDAIKGDPASAMLEVLDPEQNTKFQDHYLEHEYDLSKVIFIATANYYEGIPEALLDRVELIEVPAYTLSEKMQIGRKHLLPKVIEQSYINEDLFKLSDEMLKYIIKHYTRESGVRGLKKVLDKVARKISKQTEFDKSISEFNIDTKVLDEFLGPIVYNTEKPEPEYGPGVVNGLAYTSYGGSLLQIEVNIFKGKSELKLTGSLKEVMQESAMISLSYVRANAKKFGIEKFNFEENIIHIHVPEGATPKDGPSAGVTFTTAILSAIKNQPVSTKYAMTGEITLRGRVLEIGGLREKSFAAYQHKIKYVFIPNDNQRNLLKVSNEIKSKLIYIPVETYDDIYDVIFLGNEPKKQIITSEEAE</sequence>
<dbReference type="PANTHER" id="PTHR10046">
    <property type="entry name" value="ATP DEPENDENT LON PROTEASE FAMILY MEMBER"/>
    <property type="match status" value="1"/>
</dbReference>
<gene>
    <name evidence="17" type="primary">MCYN0354</name>
    <name evidence="17" type="ORF">NCTC10181_00214</name>
</gene>
<reference evidence="17 18" key="1">
    <citation type="submission" date="2019-01" db="EMBL/GenBank/DDBJ databases">
        <authorList>
            <consortium name="Pathogen Informatics"/>
        </authorList>
    </citation>
    <scope>NUCLEOTIDE SEQUENCE [LARGE SCALE GENOMIC DNA]</scope>
    <source>
        <strain evidence="17 18">NCTC10181</strain>
    </source>
</reference>
<dbReference type="Proteomes" id="UP000290985">
    <property type="component" value="Chromosome"/>
</dbReference>
<dbReference type="PRINTS" id="PR00830">
    <property type="entry name" value="ENDOLAPTASE"/>
</dbReference>
<dbReference type="GO" id="GO:0005524">
    <property type="term" value="F:ATP binding"/>
    <property type="evidence" value="ECO:0007669"/>
    <property type="project" value="UniProtKB-KW"/>
</dbReference>
<proteinExistence type="inferred from homology"/>
<dbReference type="AlphaFoldDB" id="A0A449B198"/>
<evidence type="ECO:0000256" key="15">
    <source>
        <dbReference type="PROSITE-ProRule" id="PRU01122"/>
    </source>
</evidence>
<evidence type="ECO:0000313" key="17">
    <source>
        <dbReference type="EMBL" id="VEU74377.1"/>
    </source>
</evidence>
<keyword evidence="6" id="KW-0346">Stress response</keyword>
<organism evidence="17 18">
    <name type="scientific">Mycoplasmopsis citelli</name>
    <dbReference type="NCBI Taxonomy" id="171281"/>
    <lineage>
        <taxon>Bacteria</taxon>
        <taxon>Bacillati</taxon>
        <taxon>Mycoplasmatota</taxon>
        <taxon>Mycoplasmoidales</taxon>
        <taxon>Metamycoplasmataceae</taxon>
        <taxon>Mycoplasmopsis</taxon>
    </lineage>
</organism>
<evidence type="ECO:0000256" key="3">
    <source>
        <dbReference type="ARBA" id="ARBA00022801"/>
    </source>
</evidence>
<dbReference type="GO" id="GO:0030163">
    <property type="term" value="P:protein catabolic process"/>
    <property type="evidence" value="ECO:0007669"/>
    <property type="project" value="InterPro"/>
</dbReference>
<evidence type="ECO:0000256" key="8">
    <source>
        <dbReference type="ARBA" id="ARBA00050665"/>
    </source>
</evidence>
<evidence type="ECO:0000256" key="13">
    <source>
        <dbReference type="PIRSR" id="PIRSR001174-1"/>
    </source>
</evidence>
<dbReference type="Gene3D" id="3.40.50.300">
    <property type="entry name" value="P-loop containing nucleotide triphosphate hydrolases"/>
    <property type="match status" value="1"/>
</dbReference>
<dbReference type="InterPro" id="IPR008269">
    <property type="entry name" value="Lon_proteolytic"/>
</dbReference>
<dbReference type="Pfam" id="PF22667">
    <property type="entry name" value="Lon_lid"/>
    <property type="match status" value="1"/>
</dbReference>
<evidence type="ECO:0000256" key="7">
    <source>
        <dbReference type="ARBA" id="ARBA00026070"/>
    </source>
</evidence>
<dbReference type="InterPro" id="IPR027417">
    <property type="entry name" value="P-loop_NTPase"/>
</dbReference>
<evidence type="ECO:0000256" key="9">
    <source>
        <dbReference type="ARBA" id="ARBA00053875"/>
    </source>
</evidence>
<comment type="subcellular location">
    <subcellularLocation>
        <location evidence="12">Cytoplasm</location>
    </subcellularLocation>
</comment>
<dbReference type="InterPro" id="IPR054594">
    <property type="entry name" value="Lon_lid"/>
</dbReference>
<keyword evidence="12" id="KW-0963">Cytoplasm</keyword>